<dbReference type="Proteomes" id="UP001177021">
    <property type="component" value="Unassembled WGS sequence"/>
</dbReference>
<evidence type="ECO:0000313" key="1">
    <source>
        <dbReference type="EMBL" id="CAJ2646320.1"/>
    </source>
</evidence>
<sequence length="306" mass="34900">MATKENLSCKTENLGKAKWNVPNDTKILLDICMDEIRKCGKPGIAFRHKKWEEIRETFNKSANKNYTQKQLKNRMDNLRIDWTTWKQLLGKETGLGWNSQTGTIVADPTWWEAKIKENVKYAKFRCQGLEFRDDLDFIFGETVATTQCQWTPALGVPHEFDGKNTIDDVSLENLESDDDDVVLVENTQSKKKRKVSPDIGDKGTRGKTKVGTATTMKNTFERLVQAAESHNEVEKAEIAASSHVHGQYSIPDCVKILKSVKEDGLLDGQQFSYALEMLKDESNRILLISLKDSTNALVDWLLYKYK</sequence>
<dbReference type="EMBL" id="CASHSV030000109">
    <property type="protein sequence ID" value="CAJ2646320.1"/>
    <property type="molecule type" value="Genomic_DNA"/>
</dbReference>
<gene>
    <name evidence="1" type="ORF">MILVUS5_LOCUS15048</name>
</gene>
<name>A0ACB0JMJ4_TRIPR</name>
<organism evidence="1 2">
    <name type="scientific">Trifolium pratense</name>
    <name type="common">Red clover</name>
    <dbReference type="NCBI Taxonomy" id="57577"/>
    <lineage>
        <taxon>Eukaryota</taxon>
        <taxon>Viridiplantae</taxon>
        <taxon>Streptophyta</taxon>
        <taxon>Embryophyta</taxon>
        <taxon>Tracheophyta</taxon>
        <taxon>Spermatophyta</taxon>
        <taxon>Magnoliopsida</taxon>
        <taxon>eudicotyledons</taxon>
        <taxon>Gunneridae</taxon>
        <taxon>Pentapetalae</taxon>
        <taxon>rosids</taxon>
        <taxon>fabids</taxon>
        <taxon>Fabales</taxon>
        <taxon>Fabaceae</taxon>
        <taxon>Papilionoideae</taxon>
        <taxon>50 kb inversion clade</taxon>
        <taxon>NPAAA clade</taxon>
        <taxon>Hologalegina</taxon>
        <taxon>IRL clade</taxon>
        <taxon>Trifolieae</taxon>
        <taxon>Trifolium</taxon>
    </lineage>
</organism>
<evidence type="ECO:0000313" key="2">
    <source>
        <dbReference type="Proteomes" id="UP001177021"/>
    </source>
</evidence>
<accession>A0ACB0JMJ4</accession>
<comment type="caution">
    <text evidence="1">The sequence shown here is derived from an EMBL/GenBank/DDBJ whole genome shotgun (WGS) entry which is preliminary data.</text>
</comment>
<proteinExistence type="predicted"/>
<protein>
    <submittedName>
        <fullName evidence="1">Uncharacterized protein</fullName>
    </submittedName>
</protein>
<keyword evidence="2" id="KW-1185">Reference proteome</keyword>
<reference evidence="1" key="1">
    <citation type="submission" date="2023-10" db="EMBL/GenBank/DDBJ databases">
        <authorList>
            <person name="Rodriguez Cubillos JULIANA M."/>
            <person name="De Vega J."/>
        </authorList>
    </citation>
    <scope>NUCLEOTIDE SEQUENCE</scope>
</reference>